<evidence type="ECO:0000313" key="1">
    <source>
        <dbReference type="EMBL" id="NMF88582.1"/>
    </source>
</evidence>
<dbReference type="Proteomes" id="UP000652074">
    <property type="component" value="Unassembled WGS sequence"/>
</dbReference>
<name>A0ABX1MKT8_9RHOO</name>
<organism evidence="1 2">
    <name type="scientific">Aromatoleum petrolei</name>
    <dbReference type="NCBI Taxonomy" id="76116"/>
    <lineage>
        <taxon>Bacteria</taxon>
        <taxon>Pseudomonadati</taxon>
        <taxon>Pseudomonadota</taxon>
        <taxon>Betaproteobacteria</taxon>
        <taxon>Rhodocyclales</taxon>
        <taxon>Rhodocyclaceae</taxon>
        <taxon>Aromatoleum</taxon>
    </lineage>
</organism>
<dbReference type="EMBL" id="WTVR01000014">
    <property type="protein sequence ID" value="NMF88582.1"/>
    <property type="molecule type" value="Genomic_DNA"/>
</dbReference>
<dbReference type="Pfam" id="PF11136">
    <property type="entry name" value="DUF2889"/>
    <property type="match status" value="1"/>
</dbReference>
<keyword evidence="2" id="KW-1185">Reference proteome</keyword>
<accession>A0ABX1MKT8</accession>
<proteinExistence type="predicted"/>
<dbReference type="InterPro" id="IPR021312">
    <property type="entry name" value="DUF2889"/>
</dbReference>
<comment type="caution">
    <text evidence="1">The sequence shown here is derived from an EMBL/GenBank/DDBJ whole genome shotgun (WGS) entry which is preliminary data.</text>
</comment>
<reference evidence="1 2" key="1">
    <citation type="submission" date="2019-12" db="EMBL/GenBank/DDBJ databases">
        <title>Comparative genomics gives insights into the taxonomy of the Azoarcus-Aromatoleum group and reveals separate origins of nif in the plant-associated Azoarcus and non-plant-associated Aromatoleum sub-groups.</title>
        <authorList>
            <person name="Lafos M."/>
            <person name="Maluk M."/>
            <person name="Batista M."/>
            <person name="Junghare M."/>
            <person name="Carmona M."/>
            <person name="Faoro H."/>
            <person name="Cruz L.M."/>
            <person name="Battistoni F."/>
            <person name="De Souza E."/>
            <person name="Pedrosa F."/>
            <person name="Chen W.-M."/>
            <person name="Poole P.S."/>
            <person name="Dixon R.A."/>
            <person name="James E.K."/>
        </authorList>
    </citation>
    <scope>NUCLEOTIDE SEQUENCE [LARGE SCALE GENOMIC DNA]</scope>
    <source>
        <strain evidence="1 2">ToN1</strain>
    </source>
</reference>
<protein>
    <submittedName>
        <fullName evidence="1">DUF2889 domain-containing protein</fullName>
    </submittedName>
</protein>
<evidence type="ECO:0000313" key="2">
    <source>
        <dbReference type="Proteomes" id="UP000652074"/>
    </source>
</evidence>
<gene>
    <name evidence="1" type="ORF">GPA26_08790</name>
</gene>
<sequence>MTTRASISTPEMRPRDIYRRRIRVKTDTGEARADLEDDPHRYGVTVRHDSVRVVAVEGLALRTPWSLCASAAAALSRLEGMPLTTDFTNVYRYIDGSMQCTHMLDMAGLAIAHAARGIRLREYDFEITWSEGQEQQFATMYVDGVNFLNWTVQDTRILSPTPFAGQNLRTMKPWIEVNFNDPDELEALMLFRRAIHISGSRSLDLDALPNAAATGHTIGACYVFQPGVAEHALRMHGTTRDFGDSPERLLMDLDRIS</sequence>